<dbReference type="InterPro" id="IPR039246">
    <property type="entry name" value="Flagellar_FlgA"/>
</dbReference>
<comment type="function">
    <text evidence="6 7">Involved in the assembly process of the P-ring formation. It may associate with FlgF on the rod constituting a structure essential for the P-ring assembly or may act as a modulator protein for the P-ring assembly.</text>
</comment>
<dbReference type="Proteomes" id="UP000525987">
    <property type="component" value="Unassembled WGS sequence"/>
</dbReference>
<comment type="similarity">
    <text evidence="2 7">Belongs to the FlgA family.</text>
</comment>
<evidence type="ECO:0000259" key="8">
    <source>
        <dbReference type="SMART" id="SM00858"/>
    </source>
</evidence>
<keyword evidence="5 7" id="KW-0574">Periplasm</keyword>
<comment type="subcellular location">
    <subcellularLocation>
        <location evidence="1 7">Periplasm</location>
    </subcellularLocation>
</comment>
<dbReference type="PANTHER" id="PTHR36307">
    <property type="entry name" value="FLAGELLA BASAL BODY P-RING FORMATION PROTEIN FLGA"/>
    <property type="match status" value="1"/>
</dbReference>
<keyword evidence="9" id="KW-0969">Cilium</keyword>
<keyword evidence="4 7" id="KW-0732">Signal</keyword>
<organism evidence="9 10">
    <name type="scientific">Halomonas organivorans</name>
    <dbReference type="NCBI Taxonomy" id="257772"/>
    <lineage>
        <taxon>Bacteria</taxon>
        <taxon>Pseudomonadati</taxon>
        <taxon>Pseudomonadota</taxon>
        <taxon>Gammaproteobacteria</taxon>
        <taxon>Oceanospirillales</taxon>
        <taxon>Halomonadaceae</taxon>
        <taxon>Halomonas</taxon>
    </lineage>
</organism>
<dbReference type="PANTHER" id="PTHR36307:SF1">
    <property type="entry name" value="FLAGELLA BASAL BODY P-RING FORMATION PROTEIN FLGA"/>
    <property type="match status" value="1"/>
</dbReference>
<accession>A0A7W5BWY4</accession>
<protein>
    <recommendedName>
        <fullName evidence="3 7">Flagella basal body P-ring formation protein FlgA</fullName>
    </recommendedName>
</protein>
<comment type="caution">
    <text evidence="9">The sequence shown here is derived from an EMBL/GenBank/DDBJ whole genome shotgun (WGS) entry which is preliminary data.</text>
</comment>
<dbReference type="Gene3D" id="3.90.1210.10">
    <property type="entry name" value="Antifreeze-like/N-acetylneuraminic acid synthase C-terminal domain"/>
    <property type="match status" value="1"/>
</dbReference>
<evidence type="ECO:0000256" key="6">
    <source>
        <dbReference type="ARBA" id="ARBA00025643"/>
    </source>
</evidence>
<dbReference type="Pfam" id="PF13144">
    <property type="entry name" value="ChapFlgA"/>
    <property type="match status" value="1"/>
</dbReference>
<evidence type="ECO:0000256" key="2">
    <source>
        <dbReference type="ARBA" id="ARBA00010474"/>
    </source>
</evidence>
<dbReference type="InterPro" id="IPR017585">
    <property type="entry name" value="SAF_FlgA"/>
</dbReference>
<dbReference type="SMART" id="SM00858">
    <property type="entry name" value="SAF"/>
    <property type="match status" value="1"/>
</dbReference>
<dbReference type="InterPro" id="IPR041231">
    <property type="entry name" value="FlgA_N"/>
</dbReference>
<keyword evidence="10" id="KW-1185">Reference proteome</keyword>
<dbReference type="GO" id="GO:0042597">
    <property type="term" value="C:periplasmic space"/>
    <property type="evidence" value="ECO:0007669"/>
    <property type="project" value="UniProtKB-SubCell"/>
</dbReference>
<evidence type="ECO:0000256" key="1">
    <source>
        <dbReference type="ARBA" id="ARBA00004418"/>
    </source>
</evidence>
<dbReference type="Pfam" id="PF17656">
    <property type="entry name" value="ChapFlgA_N"/>
    <property type="match status" value="1"/>
</dbReference>
<dbReference type="RefSeq" id="WP_183386749.1">
    <property type="nucleotide sequence ID" value="NZ_JACHXM010000004.1"/>
</dbReference>
<feature type="chain" id="PRO_5031592340" description="Flagella basal body P-ring formation protein FlgA" evidence="7">
    <location>
        <begin position="21"/>
        <end position="224"/>
    </location>
</feature>
<sequence length="224" mass="24728">MSRSLLLALLLILVVPQGQAADTAMLERVRAFLETEAAPLGDEVQVTLYPPAAQFPTCRQPAPFLPDASRPPLGRLSVGVHCGEEGRRTRYLQAEVAVIGRYLETARQIAAGERLTRDDLVERRGELNRLPRQALREAEQIIGQVTRRPLAAGRVIQAHQLQAPRLVHRGDRVTLVAGGQGFRVTRQAEALSPGGRGERIRVRLDDRRILEARVIGPRRLAVDG</sequence>
<dbReference type="AlphaFoldDB" id="A0A7W5BWY4"/>
<name>A0A7W5BWY4_9GAMM</name>
<feature type="signal peptide" evidence="7">
    <location>
        <begin position="1"/>
        <end position="20"/>
    </location>
</feature>
<reference evidence="9 10" key="1">
    <citation type="submission" date="2020-08" db="EMBL/GenBank/DDBJ databases">
        <title>Genomic Encyclopedia of Type Strains, Phase III (KMG-III): the genomes of soil and plant-associated and newly described type strains.</title>
        <authorList>
            <person name="Whitman W."/>
        </authorList>
    </citation>
    <scope>NUCLEOTIDE SEQUENCE [LARGE SCALE GENOMIC DNA]</scope>
    <source>
        <strain evidence="9 10">CECT 5995</strain>
    </source>
</reference>
<evidence type="ECO:0000256" key="7">
    <source>
        <dbReference type="RuleBase" id="RU362063"/>
    </source>
</evidence>
<keyword evidence="9" id="KW-0282">Flagellum</keyword>
<keyword evidence="7" id="KW-1005">Bacterial flagellum biogenesis</keyword>
<evidence type="ECO:0000313" key="9">
    <source>
        <dbReference type="EMBL" id="MBB3140349.1"/>
    </source>
</evidence>
<dbReference type="CDD" id="cd11614">
    <property type="entry name" value="SAF_CpaB_FlgA_like"/>
    <property type="match status" value="1"/>
</dbReference>
<dbReference type="Gene3D" id="2.30.30.760">
    <property type="match status" value="1"/>
</dbReference>
<evidence type="ECO:0000256" key="4">
    <source>
        <dbReference type="ARBA" id="ARBA00022729"/>
    </source>
</evidence>
<evidence type="ECO:0000256" key="3">
    <source>
        <dbReference type="ARBA" id="ARBA00014754"/>
    </source>
</evidence>
<dbReference type="EMBL" id="JACHXM010000004">
    <property type="protein sequence ID" value="MBB3140349.1"/>
    <property type="molecule type" value="Genomic_DNA"/>
</dbReference>
<dbReference type="InterPro" id="IPR013974">
    <property type="entry name" value="SAF"/>
</dbReference>
<gene>
    <name evidence="9" type="ORF">FHR96_001211</name>
</gene>
<proteinExistence type="inferred from homology"/>
<feature type="domain" description="SAF" evidence="8">
    <location>
        <begin position="100"/>
        <end position="162"/>
    </location>
</feature>
<evidence type="ECO:0000256" key="5">
    <source>
        <dbReference type="ARBA" id="ARBA00022764"/>
    </source>
</evidence>
<dbReference type="GO" id="GO:0044780">
    <property type="term" value="P:bacterial-type flagellum assembly"/>
    <property type="evidence" value="ECO:0007669"/>
    <property type="project" value="InterPro"/>
</dbReference>
<evidence type="ECO:0000313" key="10">
    <source>
        <dbReference type="Proteomes" id="UP000525987"/>
    </source>
</evidence>
<keyword evidence="9" id="KW-0966">Cell projection</keyword>
<dbReference type="NCBIfam" id="TIGR03170">
    <property type="entry name" value="flgA_cterm"/>
    <property type="match status" value="1"/>
</dbReference>